<comment type="caution">
    <text evidence="1">The sequence shown here is derived from an EMBL/GenBank/DDBJ whole genome shotgun (WGS) entry which is preliminary data.</text>
</comment>
<dbReference type="EMBL" id="QGNW01002625">
    <property type="protein sequence ID" value="RVW14229.1"/>
    <property type="molecule type" value="Genomic_DNA"/>
</dbReference>
<dbReference type="AlphaFoldDB" id="A0A438BTD4"/>
<proteinExistence type="predicted"/>
<organism evidence="1 3">
    <name type="scientific">Vitis vinifera</name>
    <name type="common">Grape</name>
    <dbReference type="NCBI Taxonomy" id="29760"/>
    <lineage>
        <taxon>Eukaryota</taxon>
        <taxon>Viridiplantae</taxon>
        <taxon>Streptophyta</taxon>
        <taxon>Embryophyta</taxon>
        <taxon>Tracheophyta</taxon>
        <taxon>Spermatophyta</taxon>
        <taxon>Magnoliopsida</taxon>
        <taxon>eudicotyledons</taxon>
        <taxon>Gunneridae</taxon>
        <taxon>Pentapetalae</taxon>
        <taxon>rosids</taxon>
        <taxon>Vitales</taxon>
        <taxon>Vitaceae</taxon>
        <taxon>Viteae</taxon>
        <taxon>Vitis</taxon>
    </lineage>
</organism>
<evidence type="ECO:0000313" key="3">
    <source>
        <dbReference type="Proteomes" id="UP000288805"/>
    </source>
</evidence>
<dbReference type="EMBL" id="QGNW01000222">
    <property type="protein sequence ID" value="RVW83865.1"/>
    <property type="molecule type" value="Genomic_DNA"/>
</dbReference>
<dbReference type="PANTHER" id="PTHR37203">
    <property type="match status" value="1"/>
</dbReference>
<name>A0A438BTD4_VITVI</name>
<accession>A0A438BTD4</accession>
<evidence type="ECO:0000313" key="1">
    <source>
        <dbReference type="EMBL" id="RVW14229.1"/>
    </source>
</evidence>
<reference evidence="1 3" key="1">
    <citation type="journal article" date="2018" name="PLoS Genet.">
        <title>Population sequencing reveals clonal diversity and ancestral inbreeding in the grapevine cultivar Chardonnay.</title>
        <authorList>
            <person name="Roach M.J."/>
            <person name="Johnson D.L."/>
            <person name="Bohlmann J."/>
            <person name="van Vuuren H.J."/>
            <person name="Jones S.J."/>
            <person name="Pretorius I.S."/>
            <person name="Schmidt S.A."/>
            <person name="Borneman A.R."/>
        </authorList>
    </citation>
    <scope>NUCLEOTIDE SEQUENCE [LARGE SCALE GENOMIC DNA]</scope>
    <source>
        <strain evidence="3">cv. Chardonnay</strain>
        <strain evidence="1">I10V1</strain>
        <tissue evidence="1">Leaf</tissue>
    </source>
</reference>
<gene>
    <name evidence="2" type="ORF">CK203_042042</name>
    <name evidence="1" type="ORF">CK203_096937</name>
</gene>
<sequence>MSAVAVHLSFTLLHPHSTKPNYPIFRSRSPSTKITLGLVFSSHSSISRNGQGAFDPELRPVLELATDSELFELERILFGPSYFSPLLKSISRRADVDYAMIEEDLEEREDFISSLESRFLFLAADARSTLRLLNYLANDWQFYFSCFSLGFD</sequence>
<dbReference type="Proteomes" id="UP000288805">
    <property type="component" value="Unassembled WGS sequence"/>
</dbReference>
<protein>
    <submittedName>
        <fullName evidence="1">Uncharacterized protein</fullName>
    </submittedName>
</protein>
<evidence type="ECO:0000313" key="2">
    <source>
        <dbReference type="EMBL" id="RVW83865.1"/>
    </source>
</evidence>
<dbReference type="PANTHER" id="PTHR37203:SF3">
    <property type="entry name" value="SLR0975 PROTEIN"/>
    <property type="match status" value="1"/>
</dbReference>
<dbReference type="OrthoDB" id="448946at2759"/>